<sequence length="260" mass="27182">MTRLHLAFPCAGSTCLGTLDLAPGATGLLIVSGGNELRAGAWNGQAALAAVIAAQGFPVFRFDRRGVGDSEGRNTGFLGSEPDLRAAAVAFRAAAPGVRRIVALGNCDAAAALMLCAGAGCDALVLSNPWTIEPGAEAAAQPAALRAHYARRLRDPAAVLRLLKGRIAPRQLLISLRDMLRPQPPSSLAARMAAGLAGFAGPVRILLAGRDRTAQVFMAGWDQTDPRLHVCPEASHSFVEPAARDWLLTQVLAVLTECHD</sequence>
<dbReference type="AlphaFoldDB" id="A0A7X1FZ85"/>
<evidence type="ECO:0000313" key="2">
    <source>
        <dbReference type="EMBL" id="MBC2669579.1"/>
    </source>
</evidence>
<keyword evidence="2" id="KW-0378">Hydrolase</keyword>
<dbReference type="RefSeq" id="WP_185679440.1">
    <property type="nucleotide sequence ID" value="NZ_JACLAX010000009.1"/>
</dbReference>
<dbReference type="Proteomes" id="UP000551327">
    <property type="component" value="Unassembled WGS sequence"/>
</dbReference>
<dbReference type="Gene3D" id="3.40.50.1820">
    <property type="entry name" value="alpha/beta hydrolase"/>
    <property type="match status" value="1"/>
</dbReference>
<protein>
    <submittedName>
        <fullName evidence="2">Hydrolase 1, exosortase A system-associated</fullName>
    </submittedName>
</protein>
<comment type="caution">
    <text evidence="2">The sequence shown here is derived from an EMBL/GenBank/DDBJ whole genome shotgun (WGS) entry which is preliminary data.</text>
</comment>
<organism evidence="2 3">
    <name type="scientific">Novosphingobium piscinae</name>
    <dbReference type="NCBI Taxonomy" id="1507448"/>
    <lineage>
        <taxon>Bacteria</taxon>
        <taxon>Pseudomonadati</taxon>
        <taxon>Pseudomonadota</taxon>
        <taxon>Alphaproteobacteria</taxon>
        <taxon>Sphingomonadales</taxon>
        <taxon>Sphingomonadaceae</taxon>
        <taxon>Novosphingobium</taxon>
    </lineage>
</organism>
<dbReference type="NCBIfam" id="TIGR03100">
    <property type="entry name" value="hydr1_PEP"/>
    <property type="match status" value="1"/>
</dbReference>
<dbReference type="InterPro" id="IPR029058">
    <property type="entry name" value="AB_hydrolase_fold"/>
</dbReference>
<keyword evidence="3" id="KW-1185">Reference proteome</keyword>
<dbReference type="GO" id="GO:0016787">
    <property type="term" value="F:hydrolase activity"/>
    <property type="evidence" value="ECO:0007669"/>
    <property type="project" value="UniProtKB-KW"/>
</dbReference>
<dbReference type="SUPFAM" id="SSF53474">
    <property type="entry name" value="alpha/beta-Hydrolases"/>
    <property type="match status" value="1"/>
</dbReference>
<dbReference type="Pfam" id="PF12697">
    <property type="entry name" value="Abhydrolase_6"/>
    <property type="match status" value="1"/>
</dbReference>
<evidence type="ECO:0000313" key="3">
    <source>
        <dbReference type="Proteomes" id="UP000551327"/>
    </source>
</evidence>
<gene>
    <name evidence="2" type="ORF">H7F53_10525</name>
</gene>
<proteinExistence type="predicted"/>
<dbReference type="InterPro" id="IPR000073">
    <property type="entry name" value="AB_hydrolase_1"/>
</dbReference>
<accession>A0A7X1FZ85</accession>
<evidence type="ECO:0000259" key="1">
    <source>
        <dbReference type="Pfam" id="PF12697"/>
    </source>
</evidence>
<feature type="domain" description="AB hydrolase-1" evidence="1">
    <location>
        <begin position="29"/>
        <end position="241"/>
    </location>
</feature>
<dbReference type="EMBL" id="JACLAX010000009">
    <property type="protein sequence ID" value="MBC2669579.1"/>
    <property type="molecule type" value="Genomic_DNA"/>
</dbReference>
<reference evidence="2 3" key="1">
    <citation type="submission" date="2020-08" db="EMBL/GenBank/DDBJ databases">
        <title>The genome sequence of type strain Novosphingobium piscinae KCTC 42194.</title>
        <authorList>
            <person name="Liu Y."/>
        </authorList>
    </citation>
    <scope>NUCLEOTIDE SEQUENCE [LARGE SCALE GENOMIC DNA]</scope>
    <source>
        <strain evidence="2 3">KCTC 42194</strain>
    </source>
</reference>
<dbReference type="InterPro" id="IPR017531">
    <property type="entry name" value="Hydrolase-1_PEP"/>
</dbReference>
<name>A0A7X1FZ85_9SPHN</name>